<feature type="compositionally biased region" description="Low complexity" evidence="1">
    <location>
        <begin position="115"/>
        <end position="125"/>
    </location>
</feature>
<evidence type="ECO:0000313" key="2">
    <source>
        <dbReference type="EMBL" id="EEH50311.2"/>
    </source>
</evidence>
<proteinExistence type="predicted"/>
<feature type="region of interest" description="Disordered" evidence="1">
    <location>
        <begin position="1"/>
        <end position="29"/>
    </location>
</feature>
<dbReference type="HOGENOM" id="CLU_066483_0_0_1"/>
<feature type="compositionally biased region" description="Basic and acidic residues" evidence="1">
    <location>
        <begin position="95"/>
        <end position="110"/>
    </location>
</feature>
<feature type="region of interest" description="Disordered" evidence="1">
    <location>
        <begin position="88"/>
        <end position="132"/>
    </location>
</feature>
<protein>
    <submittedName>
        <fullName evidence="2">Uncharacterized protein</fullName>
    </submittedName>
</protein>
<dbReference type="RefSeq" id="XP_010761721.1">
    <property type="nucleotide sequence ID" value="XM_010763419.1"/>
</dbReference>
<accession>C1GGF3</accession>
<name>C1GGF3_PARBD</name>
<dbReference type="EMBL" id="KN275964">
    <property type="protein sequence ID" value="EEH50311.2"/>
    <property type="molecule type" value="Genomic_DNA"/>
</dbReference>
<dbReference type="AlphaFoldDB" id="C1GGF3"/>
<dbReference type="GeneID" id="22585126"/>
<dbReference type="Proteomes" id="UP000001628">
    <property type="component" value="Unassembled WGS sequence"/>
</dbReference>
<gene>
    <name evidence="2" type="ORF">PADG_06390</name>
</gene>
<dbReference type="KEGG" id="pbn:PADG_06390"/>
<dbReference type="OMA" id="AGTSCCL"/>
<organism evidence="2 3">
    <name type="scientific">Paracoccidioides brasiliensis (strain Pb18)</name>
    <dbReference type="NCBI Taxonomy" id="502780"/>
    <lineage>
        <taxon>Eukaryota</taxon>
        <taxon>Fungi</taxon>
        <taxon>Dikarya</taxon>
        <taxon>Ascomycota</taxon>
        <taxon>Pezizomycotina</taxon>
        <taxon>Eurotiomycetes</taxon>
        <taxon>Eurotiomycetidae</taxon>
        <taxon>Onygenales</taxon>
        <taxon>Ajellomycetaceae</taxon>
        <taxon>Paracoccidioides</taxon>
    </lineage>
</organism>
<sequence length="357" mass="38333">MEYNEMMRCRPTRLAGGGAPSRRRQRRSSHDLLAATISAANSYKGGEVRTSLGYRMVQKGTGAAEEPLIESLGGAAPCRVPPKRKLRETAAAPAEAKKARPEEMTRHDAVVKSSPAPEAEAVAVTPPAPTPRAPYTPALKDSAARPSRCHSSYLSEEELDPRLVASRSPVRRTQPCEALGTQGPTVSTPSLTGAMAKGIVGEQPARQLAGTSCCLRCAKQLKNGGIFCSRSSLNSRCFRCAKNNDSCLPVPMQYRARLSSLQVLADSVSIGEVPLAQLQKEAHKWVSDVEKHLRVTMPKKKGVVGAARSTTETVQLLEKISLQMEQMTQILCQMAGVPVPPVPVAEEEFGGGEVVEK</sequence>
<evidence type="ECO:0000313" key="3">
    <source>
        <dbReference type="Proteomes" id="UP000001628"/>
    </source>
</evidence>
<dbReference type="VEuPathDB" id="FungiDB:PADG_06390"/>
<evidence type="ECO:0000256" key="1">
    <source>
        <dbReference type="SAM" id="MobiDB-lite"/>
    </source>
</evidence>
<keyword evidence="3" id="KW-1185">Reference proteome</keyword>
<dbReference type="eggNOG" id="ENOG502RQSP">
    <property type="taxonomic scope" value="Eukaryota"/>
</dbReference>
<dbReference type="OrthoDB" id="5451908at2759"/>
<dbReference type="InParanoid" id="C1GGF3"/>
<reference evidence="2 3" key="1">
    <citation type="journal article" date="2011" name="PLoS Genet.">
        <title>Comparative genomic analysis of human fungal pathogens causing paracoccidioidomycosis.</title>
        <authorList>
            <person name="Desjardins C.A."/>
            <person name="Champion M.D."/>
            <person name="Holder J.W."/>
            <person name="Muszewska A."/>
            <person name="Goldberg J."/>
            <person name="Bailao A.M."/>
            <person name="Brigido M.M."/>
            <person name="Ferreira M.E."/>
            <person name="Garcia A.M."/>
            <person name="Grynberg M."/>
            <person name="Gujja S."/>
            <person name="Heiman D.I."/>
            <person name="Henn M.R."/>
            <person name="Kodira C.D."/>
            <person name="Leon-Narvaez H."/>
            <person name="Longo L.V."/>
            <person name="Ma L.J."/>
            <person name="Malavazi I."/>
            <person name="Matsuo A.L."/>
            <person name="Morais F.V."/>
            <person name="Pereira M."/>
            <person name="Rodriguez-Brito S."/>
            <person name="Sakthikumar S."/>
            <person name="Salem-Izacc S.M."/>
            <person name="Sykes S.M."/>
            <person name="Teixeira M.M."/>
            <person name="Vallejo M.C."/>
            <person name="Walter M.E."/>
            <person name="Yandava C."/>
            <person name="Young S."/>
            <person name="Zeng Q."/>
            <person name="Zucker J."/>
            <person name="Felipe M.S."/>
            <person name="Goldman G.H."/>
            <person name="Haas B.J."/>
            <person name="McEwen J.G."/>
            <person name="Nino-Vega G."/>
            <person name="Puccia R."/>
            <person name="San-Blas G."/>
            <person name="Soares C.M."/>
            <person name="Birren B.W."/>
            <person name="Cuomo C.A."/>
        </authorList>
    </citation>
    <scope>NUCLEOTIDE SEQUENCE [LARGE SCALE GENOMIC DNA]</scope>
    <source>
        <strain evidence="2 3">Pb18</strain>
    </source>
</reference>